<name>A0A0G4FPQ6_VITBC</name>
<feature type="compositionally biased region" description="Low complexity" evidence="1">
    <location>
        <begin position="952"/>
        <end position="972"/>
    </location>
</feature>
<dbReference type="VEuPathDB" id="CryptoDB:Vbra_722"/>
<dbReference type="EMBL" id="CDMY01000477">
    <property type="protein sequence ID" value="CEM16409.1"/>
    <property type="molecule type" value="Genomic_DNA"/>
</dbReference>
<dbReference type="PANTHER" id="PTHR22754">
    <property type="entry name" value="DISCO-INTERACTING PROTEIN 2 DIP2 -RELATED"/>
    <property type="match status" value="1"/>
</dbReference>
<feature type="compositionally biased region" description="Low complexity" evidence="1">
    <location>
        <begin position="982"/>
        <end position="994"/>
    </location>
</feature>
<dbReference type="Proteomes" id="UP000041254">
    <property type="component" value="Unassembled WGS sequence"/>
</dbReference>
<reference evidence="3 4" key="1">
    <citation type="submission" date="2014-11" db="EMBL/GenBank/DDBJ databases">
        <authorList>
            <person name="Zhu J."/>
            <person name="Qi W."/>
            <person name="Song R."/>
        </authorList>
    </citation>
    <scope>NUCLEOTIDE SEQUENCE [LARGE SCALE GENOMIC DNA]</scope>
</reference>
<evidence type="ECO:0000313" key="4">
    <source>
        <dbReference type="Proteomes" id="UP000041254"/>
    </source>
</evidence>
<dbReference type="OrthoDB" id="69964at2759"/>
<feature type="domain" description="AMP-dependent synthetase/ligase" evidence="2">
    <location>
        <begin position="50"/>
        <end position="180"/>
    </location>
</feature>
<evidence type="ECO:0000256" key="1">
    <source>
        <dbReference type="SAM" id="MobiDB-lite"/>
    </source>
</evidence>
<dbReference type="InParanoid" id="A0A0G4FPQ6"/>
<dbReference type="InterPro" id="IPR000873">
    <property type="entry name" value="AMP-dep_synth/lig_dom"/>
</dbReference>
<gene>
    <name evidence="3" type="ORF">Vbra_722</name>
</gene>
<feature type="compositionally biased region" description="Basic and acidic residues" evidence="1">
    <location>
        <begin position="1"/>
        <end position="15"/>
    </location>
</feature>
<proteinExistence type="predicted"/>
<evidence type="ECO:0000259" key="2">
    <source>
        <dbReference type="Pfam" id="PF00501"/>
    </source>
</evidence>
<dbReference type="InterPro" id="IPR042099">
    <property type="entry name" value="ANL_N_sf"/>
</dbReference>
<dbReference type="STRING" id="1169540.A0A0G4FPQ6"/>
<dbReference type="SUPFAM" id="SSF56801">
    <property type="entry name" value="Acetyl-CoA synthetase-like"/>
    <property type="match status" value="2"/>
</dbReference>
<evidence type="ECO:0000313" key="3">
    <source>
        <dbReference type="EMBL" id="CEM16409.1"/>
    </source>
</evidence>
<sequence length="1179" mass="134206">MASLVREESLGREDGLLDTPGEPLSPIPEKMCLPLDENHPWKIWEAVQVWGSNHGDRVALRWYDHLGSLAVSMTYGQLTHEVKKLGWFLQHVVKLQRGDKVALCYMPSLDFIVAFLACLSRGLVAVPLLPVPPDAREHQEAAKELLATIKRAGCRTVLTHTPYFNVLQNSPSSELRPSASNSLRWVDTHKGASLFLPDILLDNDVDEPEVRPQDDACILFPPFADDRGATLTHLTLHESIKSYGRTVMLSYDREKDKMGRDLKETIGGRDRAPIREFPVWPSDPDIDIAIDEDAEVEVSKIQRMLTSFPKNFPDDLRTQYVWRHFISQQTLSHPSRAFSWLPMHYGRGLIYFILTTLFFGFEVLLTSPNCFFVDPWRFLSIAADMECVILPLPTIAIRQLLQLLEDLGNYLHEGEDIPKLEFVSEGGLMCGEDAVDIELVAKFLHLINSDRPRRLHVPFSAVLPVYEASDSGAILSGARRHRKEEALVVTVDVDELERSGKVKVLHEEKLSECVHPDHLGLSLSFDLPNERRVVSHGYASERVKVRLVNPLTCKEVEPGTVGEIWFRSLTSECFYVGSEGRAIGFERLRVEDNGYEVLHHSNDYGFIHNDQLFILGNTNTLIFLPPHRVIFLRAIERRVEDKMKAVSDSVDDFTHRLGTPGACIHRFPTTPPVTAFSVQWPYTEVPHTVALATLPLGSPIYPQRQSSFDQLHQLISEEWMRQIGVGVLLMCESHKIEPERPDRLSVKRQYTRLELRTEFTKIAHHALIPAWEEVVPVEYLWCGSVRLVEMWHDRMLRRVRLGGRPQPTSSLAHSMEWEIPKRQLKEDIKREAKRVVQLPHPLDYEYVFARYWDQIEMITPYVMREYFRQLMGENRTSDGGDLRPAVGASGLDPEQITGFLLPGVLDKDPTEKGHEFYSRELTKSQWEAVFEGLTAIVGSNKLLLKLDKGKKTTPNTTAATTTSSTASSGLATHRGDRHPQATSSSGSPPSTEGTSVVFRLPVPMAIHRLILHQDIDLKPQVYETVHRPLTPQAFQAAIMTRNAIIALVNEKLTLVRRAVQHIQATTEANDHAARFLYTRWPQNLTLDYPFIPCEAHLLDWIVRQPERHHGGDGWKKFKLEYDATHNLPADKVFDRTMKVFDRAARHYPPKSNVPQQMLSRPVTCVEASSLTEDFFIERN</sequence>
<feature type="region of interest" description="Disordered" evidence="1">
    <location>
        <begin position="1"/>
        <end position="25"/>
    </location>
</feature>
<keyword evidence="4" id="KW-1185">Reference proteome</keyword>
<feature type="region of interest" description="Disordered" evidence="1">
    <location>
        <begin position="951"/>
        <end position="994"/>
    </location>
</feature>
<accession>A0A0G4FPQ6</accession>
<dbReference type="Gene3D" id="3.40.50.12780">
    <property type="entry name" value="N-terminal domain of ligase-like"/>
    <property type="match status" value="2"/>
</dbReference>
<organism evidence="3 4">
    <name type="scientific">Vitrella brassicaformis (strain CCMP3155)</name>
    <dbReference type="NCBI Taxonomy" id="1169540"/>
    <lineage>
        <taxon>Eukaryota</taxon>
        <taxon>Sar</taxon>
        <taxon>Alveolata</taxon>
        <taxon>Colpodellida</taxon>
        <taxon>Vitrellaceae</taxon>
        <taxon>Vitrella</taxon>
    </lineage>
</organism>
<dbReference type="PhylomeDB" id="A0A0G4FPQ6"/>
<protein>
    <recommendedName>
        <fullName evidence="2">AMP-dependent synthetase/ligase domain-containing protein</fullName>
    </recommendedName>
</protein>
<dbReference type="AlphaFoldDB" id="A0A0G4FPQ6"/>
<dbReference type="PANTHER" id="PTHR22754:SF32">
    <property type="entry name" value="DISCO-INTERACTING PROTEIN 2"/>
    <property type="match status" value="1"/>
</dbReference>
<dbReference type="Pfam" id="PF00501">
    <property type="entry name" value="AMP-binding"/>
    <property type="match status" value="1"/>
</dbReference>